<accession>A0A2I0JZ28</accession>
<feature type="domain" description="Reverse transcriptase Ty1/copia-type" evidence="2">
    <location>
        <begin position="222"/>
        <end position="277"/>
    </location>
</feature>
<comment type="caution">
    <text evidence="3">The sequence shown here is derived from an EMBL/GenBank/DDBJ whole genome shotgun (WGS) entry which is preliminary data.</text>
</comment>
<dbReference type="STRING" id="22663.A0A2I0JZ28"/>
<dbReference type="EMBL" id="PGOL01001030">
    <property type="protein sequence ID" value="PKI61502.1"/>
    <property type="molecule type" value="Genomic_DNA"/>
</dbReference>
<dbReference type="AlphaFoldDB" id="A0A2I0JZ28"/>
<evidence type="ECO:0000259" key="2">
    <source>
        <dbReference type="Pfam" id="PF07727"/>
    </source>
</evidence>
<evidence type="ECO:0000313" key="3">
    <source>
        <dbReference type="EMBL" id="PKI61502.1"/>
    </source>
</evidence>
<organism evidence="3 4">
    <name type="scientific">Punica granatum</name>
    <name type="common">Pomegranate</name>
    <dbReference type="NCBI Taxonomy" id="22663"/>
    <lineage>
        <taxon>Eukaryota</taxon>
        <taxon>Viridiplantae</taxon>
        <taxon>Streptophyta</taxon>
        <taxon>Embryophyta</taxon>
        <taxon>Tracheophyta</taxon>
        <taxon>Spermatophyta</taxon>
        <taxon>Magnoliopsida</taxon>
        <taxon>eudicotyledons</taxon>
        <taxon>Gunneridae</taxon>
        <taxon>Pentapetalae</taxon>
        <taxon>rosids</taxon>
        <taxon>malvids</taxon>
        <taxon>Myrtales</taxon>
        <taxon>Lythraceae</taxon>
        <taxon>Punica</taxon>
    </lineage>
</organism>
<gene>
    <name evidence="3" type="ORF">CRG98_018086</name>
</gene>
<feature type="compositionally biased region" description="Basic and acidic residues" evidence="1">
    <location>
        <begin position="15"/>
        <end position="30"/>
    </location>
</feature>
<sequence length="334" mass="37473">MAQASRTSISTFSTNEDRLDSLPFRGDRTQLHASSPFTDPVGYPDEKPDIQTQGETQTSILVQNQGESRTYAPLQGESEQLVSPSPVQRKFGPRDDIAKPFQMVSDLFCLHAQGCNYRKHMDSSFLVAQIAFDNAPGLLHRLLLGCHLRTHPGRGFFVNKIKLNSTLVTFLILYATQLETNPRPSLAHFSSRTPQPRDYKQTVKDPKWRAAMGAEISALESNKTWTIQLLPPGKQPIGCNHKHTDGSIERFKAQLVAKGFTQVEGIDFHETFAPIAKPVKLEQNHRGLVREMERRGGSGRNFQRQWQEAPCMSAKTQLHGTEEAESQHSKGSIR</sequence>
<keyword evidence="4" id="KW-1185">Reference proteome</keyword>
<name>A0A2I0JZ28_PUNGR</name>
<proteinExistence type="predicted"/>
<feature type="region of interest" description="Disordered" evidence="1">
    <location>
        <begin position="1"/>
        <end position="53"/>
    </location>
</feature>
<dbReference type="Proteomes" id="UP000233551">
    <property type="component" value="Unassembled WGS sequence"/>
</dbReference>
<protein>
    <recommendedName>
        <fullName evidence="2">Reverse transcriptase Ty1/copia-type domain-containing protein</fullName>
    </recommendedName>
</protein>
<evidence type="ECO:0000313" key="4">
    <source>
        <dbReference type="Proteomes" id="UP000233551"/>
    </source>
</evidence>
<feature type="compositionally biased region" description="Polar residues" evidence="1">
    <location>
        <begin position="1"/>
        <end position="14"/>
    </location>
</feature>
<evidence type="ECO:0000256" key="1">
    <source>
        <dbReference type="SAM" id="MobiDB-lite"/>
    </source>
</evidence>
<feature type="region of interest" description="Disordered" evidence="1">
    <location>
        <begin position="313"/>
        <end position="334"/>
    </location>
</feature>
<dbReference type="Pfam" id="PF07727">
    <property type="entry name" value="RVT_2"/>
    <property type="match status" value="1"/>
</dbReference>
<dbReference type="InterPro" id="IPR013103">
    <property type="entry name" value="RVT_2"/>
</dbReference>
<reference evidence="3 4" key="1">
    <citation type="submission" date="2017-11" db="EMBL/GenBank/DDBJ databases">
        <title>De-novo sequencing of pomegranate (Punica granatum L.) genome.</title>
        <authorList>
            <person name="Akparov Z."/>
            <person name="Amiraslanov A."/>
            <person name="Hajiyeva S."/>
            <person name="Abbasov M."/>
            <person name="Kaur K."/>
            <person name="Hamwieh A."/>
            <person name="Solovyev V."/>
            <person name="Salamov A."/>
            <person name="Braich B."/>
            <person name="Kosarev P."/>
            <person name="Mahmoud A."/>
            <person name="Hajiyev E."/>
            <person name="Babayeva S."/>
            <person name="Izzatullayeva V."/>
            <person name="Mammadov A."/>
            <person name="Mammadov A."/>
            <person name="Sharifova S."/>
            <person name="Ojaghi J."/>
            <person name="Eynullazada K."/>
            <person name="Bayramov B."/>
            <person name="Abdulazimova A."/>
            <person name="Shahmuradov I."/>
        </authorList>
    </citation>
    <scope>NUCLEOTIDE SEQUENCE [LARGE SCALE GENOMIC DNA]</scope>
    <source>
        <strain evidence="4">cv. AG2017</strain>
        <tissue evidence="3">Leaf</tissue>
    </source>
</reference>